<comment type="caution">
    <text evidence="1">The sequence shown here is derived from an EMBL/GenBank/DDBJ whole genome shotgun (WGS) entry which is preliminary data.</text>
</comment>
<dbReference type="Proteomes" id="UP001310890">
    <property type="component" value="Unassembled WGS sequence"/>
</dbReference>
<gene>
    <name evidence="1" type="ORF">LTR62_000855</name>
</gene>
<sequence length="153" mass="17404">MTFLDDVEHLYFVAAAGHTHLTLILDVYRLVAHRANDFINARPGQFIRLGGAIQDFLIWRHYIRLALAAGRDLDFNRIPDYKKDAFASLLDALEILVEVGPHLEAWAFGLDVVQGLRSGPPSLTKVTIDHAYDDLKRLRYGDQWRDQSIMGSE</sequence>
<organism evidence="1 2">
    <name type="scientific">Meristemomyces frigidus</name>
    <dbReference type="NCBI Taxonomy" id="1508187"/>
    <lineage>
        <taxon>Eukaryota</taxon>
        <taxon>Fungi</taxon>
        <taxon>Dikarya</taxon>
        <taxon>Ascomycota</taxon>
        <taxon>Pezizomycotina</taxon>
        <taxon>Dothideomycetes</taxon>
        <taxon>Dothideomycetidae</taxon>
        <taxon>Mycosphaerellales</taxon>
        <taxon>Teratosphaeriaceae</taxon>
        <taxon>Meristemomyces</taxon>
    </lineage>
</organism>
<dbReference type="AlphaFoldDB" id="A0AAN7TU77"/>
<evidence type="ECO:0000313" key="1">
    <source>
        <dbReference type="EMBL" id="KAK5115766.1"/>
    </source>
</evidence>
<dbReference type="EMBL" id="JAVRRL010000011">
    <property type="protein sequence ID" value="KAK5115766.1"/>
    <property type="molecule type" value="Genomic_DNA"/>
</dbReference>
<accession>A0AAN7TU77</accession>
<evidence type="ECO:0000313" key="2">
    <source>
        <dbReference type="Proteomes" id="UP001310890"/>
    </source>
</evidence>
<proteinExistence type="predicted"/>
<reference evidence="1" key="1">
    <citation type="submission" date="2023-08" db="EMBL/GenBank/DDBJ databases">
        <title>Black Yeasts Isolated from many extreme environments.</title>
        <authorList>
            <person name="Coleine C."/>
            <person name="Stajich J.E."/>
            <person name="Selbmann L."/>
        </authorList>
    </citation>
    <scope>NUCLEOTIDE SEQUENCE</scope>
    <source>
        <strain evidence="1">CCFEE 5401</strain>
    </source>
</reference>
<name>A0AAN7TU77_9PEZI</name>
<protein>
    <submittedName>
        <fullName evidence="1">Uncharacterized protein</fullName>
    </submittedName>
</protein>